<dbReference type="Proteomes" id="UP000249746">
    <property type="component" value="Unassembled WGS sequence"/>
</dbReference>
<protein>
    <submittedName>
        <fullName evidence="1">Uncharacterized protein</fullName>
    </submittedName>
</protein>
<dbReference type="OrthoDB" id="5518837at2"/>
<gene>
    <name evidence="1" type="ORF">B6S12_08830</name>
</gene>
<dbReference type="EMBL" id="NBIU01000032">
    <property type="protein sequence ID" value="PZT47488.1"/>
    <property type="molecule type" value="Genomic_DNA"/>
</dbReference>
<accession>A0A2W6MW90</accession>
<reference evidence="1 2" key="1">
    <citation type="submission" date="2017-03" db="EMBL/GenBank/DDBJ databases">
        <title>Genomic and clinical evidence uncovers the enterohepatic species Helicobacter valdiviensis as a potential human intestinal pathogen.</title>
        <authorList>
            <person name="Fresia P."/>
            <person name="Jara R."/>
            <person name="Sierra R."/>
            <person name="Ferres I."/>
            <person name="Greif G."/>
            <person name="Iraola G."/>
            <person name="Collado L."/>
        </authorList>
    </citation>
    <scope>NUCLEOTIDE SEQUENCE [LARGE SCALE GENOMIC DNA]</scope>
    <source>
        <strain evidence="1 2">WBE14</strain>
    </source>
</reference>
<sequence>MAKIFDLSSVGFIKRITLGQKDTKSVYTEEQAKQDMEFLNKCLNNFPKGHIIACEKNFNVLNLGEHQVVQQWVVYHIGFEKKPLWMENQ</sequence>
<dbReference type="AlphaFoldDB" id="A0A2W6MW90"/>
<keyword evidence="2" id="KW-1185">Reference proteome</keyword>
<name>A0A2W6MW90_9HELI</name>
<evidence type="ECO:0000313" key="2">
    <source>
        <dbReference type="Proteomes" id="UP000249746"/>
    </source>
</evidence>
<dbReference type="RefSeq" id="WP_111230438.1">
    <property type="nucleotide sequence ID" value="NZ_NBIU01000032.1"/>
</dbReference>
<proteinExistence type="predicted"/>
<evidence type="ECO:0000313" key="1">
    <source>
        <dbReference type="EMBL" id="PZT47488.1"/>
    </source>
</evidence>
<comment type="caution">
    <text evidence="1">The sequence shown here is derived from an EMBL/GenBank/DDBJ whole genome shotgun (WGS) entry which is preliminary data.</text>
</comment>
<organism evidence="1 2">
    <name type="scientific">Helicobacter valdiviensis</name>
    <dbReference type="NCBI Taxonomy" id="1458358"/>
    <lineage>
        <taxon>Bacteria</taxon>
        <taxon>Pseudomonadati</taxon>
        <taxon>Campylobacterota</taxon>
        <taxon>Epsilonproteobacteria</taxon>
        <taxon>Campylobacterales</taxon>
        <taxon>Helicobacteraceae</taxon>
        <taxon>Helicobacter</taxon>
    </lineage>
</organism>